<dbReference type="Proteomes" id="UP000887579">
    <property type="component" value="Unplaced"/>
</dbReference>
<organism evidence="1 2">
    <name type="scientific">Panagrolaimus sp. ES5</name>
    <dbReference type="NCBI Taxonomy" id="591445"/>
    <lineage>
        <taxon>Eukaryota</taxon>
        <taxon>Metazoa</taxon>
        <taxon>Ecdysozoa</taxon>
        <taxon>Nematoda</taxon>
        <taxon>Chromadorea</taxon>
        <taxon>Rhabditida</taxon>
        <taxon>Tylenchina</taxon>
        <taxon>Panagrolaimomorpha</taxon>
        <taxon>Panagrolaimoidea</taxon>
        <taxon>Panagrolaimidae</taxon>
        <taxon>Panagrolaimus</taxon>
    </lineage>
</organism>
<reference evidence="2" key="1">
    <citation type="submission" date="2022-11" db="UniProtKB">
        <authorList>
            <consortium name="WormBaseParasite"/>
        </authorList>
    </citation>
    <scope>IDENTIFICATION</scope>
</reference>
<proteinExistence type="predicted"/>
<evidence type="ECO:0000313" key="2">
    <source>
        <dbReference type="WBParaSite" id="ES5_v2.g10791.t1"/>
    </source>
</evidence>
<dbReference type="WBParaSite" id="ES5_v2.g10791.t1">
    <property type="protein sequence ID" value="ES5_v2.g10791.t1"/>
    <property type="gene ID" value="ES5_v2.g10791"/>
</dbReference>
<sequence length="369" mass="41534">MMGFLEGPLVTPTLIRDPIRRLCTLVDLARPHGISTTVPLFRFCHMLNDMYELAGVYTKEGNIEKAFVLYLRFVGIVVEELPKHKDYATFSLTEKDNYDRQTIRAMNTAEVLKRRIKVKYEQDAAVAKKQDNEHDGHESSIGSVPISPPPIDINLKSYVVCQKQIGYSLLFQRVVIPNDLPQKFLDISKNPIESDKFAVIYGKLIRNSLIISHLVITDGSEKILDQLDRSITEIDDETNEPIELFIVGCVCGTLSQSSVEKFISRSLLTEIVCIVCRRGKNQTYVIHLSNLPERKHEDKGLGAETTATVMEVEKHDSVSHDGTSNHAGFQDTCQSICSHVHITPSLSVAITDARKSDENTMKFMSHRTS</sequence>
<protein>
    <submittedName>
        <fullName evidence="2">USP8 dimerisation domain-containing protein</fullName>
    </submittedName>
</protein>
<name>A0AC34F137_9BILA</name>
<evidence type="ECO:0000313" key="1">
    <source>
        <dbReference type="Proteomes" id="UP000887579"/>
    </source>
</evidence>
<accession>A0AC34F137</accession>